<dbReference type="Proteomes" id="UP000183832">
    <property type="component" value="Unassembled WGS sequence"/>
</dbReference>
<protein>
    <submittedName>
        <fullName evidence="1">CLUMA_CG004038, isoform A</fullName>
    </submittedName>
</protein>
<dbReference type="AlphaFoldDB" id="A0A1J1HQH9"/>
<name>A0A1J1HQH9_9DIPT</name>
<dbReference type="OrthoDB" id="7764854at2759"/>
<proteinExistence type="predicted"/>
<sequence length="164" mass="19119">MIDSQSNENKGRLKNEHDKELLQSDIDRLEEWCDANELELNSTKCSTITFNRKRKIGIRQYQIGGRNIDMVQVIKDLGVDINSSMRILDGSVESSEFLASLNFNTNMLKARSAPLFKSVSQHKTDYGRNNPLERLIREFKQIQHEFDFHLTKNNFKTNLVKNRN</sequence>
<accession>A0A1J1HQH9</accession>
<evidence type="ECO:0000313" key="2">
    <source>
        <dbReference type="Proteomes" id="UP000183832"/>
    </source>
</evidence>
<evidence type="ECO:0000313" key="1">
    <source>
        <dbReference type="EMBL" id="CRK90303.1"/>
    </source>
</evidence>
<reference evidence="1 2" key="1">
    <citation type="submission" date="2015-04" db="EMBL/GenBank/DDBJ databases">
        <authorList>
            <person name="Syromyatnikov M.Y."/>
            <person name="Popov V.N."/>
        </authorList>
    </citation>
    <scope>NUCLEOTIDE SEQUENCE [LARGE SCALE GENOMIC DNA]</scope>
</reference>
<gene>
    <name evidence="1" type="ORF">CLUMA_CG004038</name>
</gene>
<dbReference type="STRING" id="568069.A0A1J1HQH9"/>
<dbReference type="EMBL" id="CVRI01000018">
    <property type="protein sequence ID" value="CRK90303.1"/>
    <property type="molecule type" value="Genomic_DNA"/>
</dbReference>
<organism evidence="1 2">
    <name type="scientific">Clunio marinus</name>
    <dbReference type="NCBI Taxonomy" id="568069"/>
    <lineage>
        <taxon>Eukaryota</taxon>
        <taxon>Metazoa</taxon>
        <taxon>Ecdysozoa</taxon>
        <taxon>Arthropoda</taxon>
        <taxon>Hexapoda</taxon>
        <taxon>Insecta</taxon>
        <taxon>Pterygota</taxon>
        <taxon>Neoptera</taxon>
        <taxon>Endopterygota</taxon>
        <taxon>Diptera</taxon>
        <taxon>Nematocera</taxon>
        <taxon>Chironomoidea</taxon>
        <taxon>Chironomidae</taxon>
        <taxon>Clunio</taxon>
    </lineage>
</organism>
<keyword evidence="2" id="KW-1185">Reference proteome</keyword>